<organism evidence="2 3">
    <name type="scientific">Wenxinia saemankumensis</name>
    <dbReference type="NCBI Taxonomy" id="1447782"/>
    <lineage>
        <taxon>Bacteria</taxon>
        <taxon>Pseudomonadati</taxon>
        <taxon>Pseudomonadota</taxon>
        <taxon>Alphaproteobacteria</taxon>
        <taxon>Rhodobacterales</taxon>
        <taxon>Roseobacteraceae</taxon>
        <taxon>Wenxinia</taxon>
    </lineage>
</organism>
<evidence type="ECO:0000259" key="1">
    <source>
        <dbReference type="Pfam" id="PF13468"/>
    </source>
</evidence>
<dbReference type="Gene3D" id="3.10.180.10">
    <property type="entry name" value="2,3-Dihydroxybiphenyl 1,2-Dioxygenase, domain 1"/>
    <property type="match status" value="1"/>
</dbReference>
<dbReference type="InterPro" id="IPR029068">
    <property type="entry name" value="Glyas_Bleomycin-R_OHBP_Dase"/>
</dbReference>
<protein>
    <submittedName>
        <fullName evidence="2">Glyoxalase-like domain-containing protein</fullName>
    </submittedName>
</protein>
<reference evidence="2 3" key="1">
    <citation type="submission" date="2016-11" db="EMBL/GenBank/DDBJ databases">
        <authorList>
            <person name="Jaros S."/>
            <person name="Januszkiewicz K."/>
            <person name="Wedrychowicz H."/>
        </authorList>
    </citation>
    <scope>NUCLEOTIDE SEQUENCE [LARGE SCALE GENOMIC DNA]</scope>
    <source>
        <strain evidence="2 3">DSM 100565</strain>
    </source>
</reference>
<dbReference type="STRING" id="1447782.SAMN05444417_0561"/>
<dbReference type="RefSeq" id="WP_073326276.1">
    <property type="nucleotide sequence ID" value="NZ_FQYO01000001.1"/>
</dbReference>
<dbReference type="AlphaFoldDB" id="A0A1M6AQV4"/>
<evidence type="ECO:0000313" key="2">
    <source>
        <dbReference type="EMBL" id="SHI38583.1"/>
    </source>
</evidence>
<accession>A0A1M6AQV4</accession>
<sequence length="199" mass="21154">MKLDHLAVVCADLDTGAAWAEDRLGVPLRAGGRHARFGTWNRLVRLGSGEYLEVIAPDPGASPPAGPRWFDLDRAPDEPRLGNWICAVPDLDAETPVAGLPLDLAREDLTWRIAVPADGGLPLQGGHPTLIEWGTGTHPAARLPDDGLSLVALEIRHPEAEALSRRLSPRLADPRIAFVPAAVPGLKARIATPAGEAIL</sequence>
<name>A0A1M6AQV4_9RHOB</name>
<gene>
    <name evidence="2" type="ORF">SAMN05444417_0561</name>
</gene>
<keyword evidence="3" id="KW-1185">Reference proteome</keyword>
<dbReference type="OrthoDB" id="8451710at2"/>
<dbReference type="Pfam" id="PF13468">
    <property type="entry name" value="Glyoxalase_3"/>
    <property type="match status" value="1"/>
</dbReference>
<feature type="domain" description="Glyoxalase-like" evidence="1">
    <location>
        <begin position="3"/>
        <end position="168"/>
    </location>
</feature>
<proteinExistence type="predicted"/>
<dbReference type="SUPFAM" id="SSF54593">
    <property type="entry name" value="Glyoxalase/Bleomycin resistance protein/Dihydroxybiphenyl dioxygenase"/>
    <property type="match status" value="1"/>
</dbReference>
<dbReference type="EMBL" id="FQYO01000001">
    <property type="protein sequence ID" value="SHI38583.1"/>
    <property type="molecule type" value="Genomic_DNA"/>
</dbReference>
<dbReference type="InterPro" id="IPR025870">
    <property type="entry name" value="Glyoxalase-like_dom"/>
</dbReference>
<dbReference type="Proteomes" id="UP000184292">
    <property type="component" value="Unassembled WGS sequence"/>
</dbReference>
<evidence type="ECO:0000313" key="3">
    <source>
        <dbReference type="Proteomes" id="UP000184292"/>
    </source>
</evidence>